<dbReference type="Pfam" id="PF08240">
    <property type="entry name" value="ADH_N"/>
    <property type="match status" value="1"/>
</dbReference>
<dbReference type="Proteomes" id="UP000638188">
    <property type="component" value="Unassembled WGS sequence"/>
</dbReference>
<proteinExistence type="predicted"/>
<dbReference type="PANTHER" id="PTHR45033">
    <property type="match status" value="1"/>
</dbReference>
<dbReference type="RefSeq" id="WP_150277328.1">
    <property type="nucleotide sequence ID" value="NZ_BMFF01000001.1"/>
</dbReference>
<dbReference type="InterPro" id="IPR052711">
    <property type="entry name" value="Zinc_ADH-like"/>
</dbReference>
<evidence type="ECO:0000259" key="1">
    <source>
        <dbReference type="SMART" id="SM00829"/>
    </source>
</evidence>
<dbReference type="SUPFAM" id="SSF50129">
    <property type="entry name" value="GroES-like"/>
    <property type="match status" value="1"/>
</dbReference>
<name>A0ABQ1P0X5_9GAMM</name>
<accession>A0ABQ1P0X5</accession>
<protein>
    <submittedName>
        <fullName evidence="2">Alcohol dehydrogenase</fullName>
    </submittedName>
</protein>
<feature type="domain" description="Enoyl reductase (ER)" evidence="1">
    <location>
        <begin position="10"/>
        <end position="333"/>
    </location>
</feature>
<dbReference type="InterPro" id="IPR036291">
    <property type="entry name" value="NAD(P)-bd_dom_sf"/>
</dbReference>
<gene>
    <name evidence="2" type="ORF">GCM10007418_05810</name>
</gene>
<evidence type="ECO:0000313" key="2">
    <source>
        <dbReference type="EMBL" id="GGC88989.1"/>
    </source>
</evidence>
<reference evidence="3" key="1">
    <citation type="journal article" date="2019" name="Int. J. Syst. Evol. Microbiol.">
        <title>The Global Catalogue of Microorganisms (GCM) 10K type strain sequencing project: providing services to taxonomists for standard genome sequencing and annotation.</title>
        <authorList>
            <consortium name="The Broad Institute Genomics Platform"/>
            <consortium name="The Broad Institute Genome Sequencing Center for Infectious Disease"/>
            <person name="Wu L."/>
            <person name="Ma J."/>
        </authorList>
    </citation>
    <scope>NUCLEOTIDE SEQUENCE [LARGE SCALE GENOMIC DNA]</scope>
    <source>
        <strain evidence="3">CGMCC 1.12482</strain>
    </source>
</reference>
<dbReference type="Gene3D" id="3.40.50.720">
    <property type="entry name" value="NAD(P)-binding Rossmann-like Domain"/>
    <property type="match status" value="1"/>
</dbReference>
<dbReference type="InterPro" id="IPR020843">
    <property type="entry name" value="ER"/>
</dbReference>
<evidence type="ECO:0000313" key="3">
    <source>
        <dbReference type="Proteomes" id="UP000638188"/>
    </source>
</evidence>
<dbReference type="EMBL" id="BMFF01000001">
    <property type="protein sequence ID" value="GGC88989.1"/>
    <property type="molecule type" value="Genomic_DNA"/>
</dbReference>
<dbReference type="SUPFAM" id="SSF51735">
    <property type="entry name" value="NAD(P)-binding Rossmann-fold domains"/>
    <property type="match status" value="1"/>
</dbReference>
<dbReference type="Pfam" id="PF00107">
    <property type="entry name" value="ADH_zinc_N"/>
    <property type="match status" value="1"/>
</dbReference>
<dbReference type="Gene3D" id="3.90.180.10">
    <property type="entry name" value="Medium-chain alcohol dehydrogenases, catalytic domain"/>
    <property type="match status" value="1"/>
</dbReference>
<organism evidence="2 3">
    <name type="scientific">Halopseudomonas salina</name>
    <dbReference type="NCBI Taxonomy" id="1323744"/>
    <lineage>
        <taxon>Bacteria</taxon>
        <taxon>Pseudomonadati</taxon>
        <taxon>Pseudomonadota</taxon>
        <taxon>Gammaproteobacteria</taxon>
        <taxon>Pseudomonadales</taxon>
        <taxon>Pseudomonadaceae</taxon>
        <taxon>Halopseudomonas</taxon>
    </lineage>
</organism>
<dbReference type="SMART" id="SM00829">
    <property type="entry name" value="PKS_ER"/>
    <property type="match status" value="1"/>
</dbReference>
<dbReference type="InterPro" id="IPR013154">
    <property type="entry name" value="ADH-like_N"/>
</dbReference>
<comment type="caution">
    <text evidence="2">The sequence shown here is derived from an EMBL/GenBank/DDBJ whole genome shotgun (WGS) entry which is preliminary data.</text>
</comment>
<dbReference type="PANTHER" id="PTHR45033:SF2">
    <property type="entry name" value="ZINC-TYPE ALCOHOL DEHYDROGENASE-LIKE PROTEIN C1773.06C"/>
    <property type="match status" value="1"/>
</dbReference>
<sequence>MQAIELKSPGGLERLQVVERDDPGQPGRGEIRVRIHASSLNFHDYLVVTGKIPNADRRIPMADGAGVVESVGKGVEEFKVGDAVVSCFFPWWQEGGPMDGFASGVPGDGMDGYAREVAVTPAHWFTEAPRGYSHAEAATLTTAGLTAWRALVVDGGIKAGDTVLVQGTGGVSICALQMARAMGAEVIATSSCGAKMDRLKEMGASHVLNYKTEKKWGARVRELTGGRGVDIVVEVGGPGSLPQSIKAIKVGGHIALIGVLTGMIGEVPTAELMYRQARIQGVTVGSRRHQLDMIRALERIDMRPVIDRSFALDKIADAFRHQESGAHFGKICLEF</sequence>
<dbReference type="InterPro" id="IPR013149">
    <property type="entry name" value="ADH-like_C"/>
</dbReference>
<dbReference type="InterPro" id="IPR011032">
    <property type="entry name" value="GroES-like_sf"/>
</dbReference>
<dbReference type="CDD" id="cd08276">
    <property type="entry name" value="MDR7"/>
    <property type="match status" value="1"/>
</dbReference>
<keyword evidence="3" id="KW-1185">Reference proteome</keyword>